<dbReference type="EMBL" id="KV428236">
    <property type="protein sequence ID" value="KZT33517.1"/>
    <property type="molecule type" value="Genomic_DNA"/>
</dbReference>
<reference evidence="1 3" key="1">
    <citation type="journal article" date="2016" name="Mol. Biol. Evol.">
        <title>Comparative Genomics of Early-Diverging Mushroom-Forming Fungi Provides Insights into the Origins of Lignocellulose Decay Capabilities.</title>
        <authorList>
            <person name="Nagy L.G."/>
            <person name="Riley R."/>
            <person name="Tritt A."/>
            <person name="Adam C."/>
            <person name="Daum C."/>
            <person name="Floudas D."/>
            <person name="Sun H."/>
            <person name="Yadav J.S."/>
            <person name="Pangilinan J."/>
            <person name="Larsson K.H."/>
            <person name="Matsuura K."/>
            <person name="Barry K."/>
            <person name="Labutti K."/>
            <person name="Kuo R."/>
            <person name="Ohm R.A."/>
            <person name="Bhattacharya S.S."/>
            <person name="Shirouzu T."/>
            <person name="Yoshinaga Y."/>
            <person name="Martin F.M."/>
            <person name="Grigoriev I.V."/>
            <person name="Hibbett D.S."/>
        </authorList>
    </citation>
    <scope>NUCLEOTIDE SEQUENCE [LARGE SCALE GENOMIC DNA]</scope>
    <source>
        <strain evidence="1 3">HHB10207 ss-3</strain>
    </source>
</reference>
<evidence type="ECO:0000313" key="3">
    <source>
        <dbReference type="Proteomes" id="UP000076798"/>
    </source>
</evidence>
<dbReference type="AlphaFoldDB" id="A0A165YR74"/>
<evidence type="ECO:0000313" key="2">
    <source>
        <dbReference type="EMBL" id="KZT35997.1"/>
    </source>
</evidence>
<accession>A0A165YR74</accession>
<dbReference type="Proteomes" id="UP000076798">
    <property type="component" value="Unassembled WGS sequence"/>
</dbReference>
<proteinExistence type="predicted"/>
<name>A0A165YR74_9AGAM</name>
<sequence length="88" mass="10206">MQDDTGALNVSTSRHYLQEYQLCMSNDFSSCLFVKISQFSAYCHLIRQLLWPLTVFVSSQQDLDTRQTHLPSKSPTDGHFCLVRLRHI</sequence>
<dbReference type="EMBL" id="KV428120">
    <property type="protein sequence ID" value="KZT35997.1"/>
    <property type="molecule type" value="Genomic_DNA"/>
</dbReference>
<gene>
    <name evidence="2" type="ORF">SISSUDRAFT_101900</name>
    <name evidence="1" type="ORF">SISSUDRAFT_406705</name>
</gene>
<evidence type="ECO:0000313" key="1">
    <source>
        <dbReference type="EMBL" id="KZT33517.1"/>
    </source>
</evidence>
<keyword evidence="3" id="KW-1185">Reference proteome</keyword>
<protein>
    <submittedName>
        <fullName evidence="1">Uncharacterized protein</fullName>
    </submittedName>
</protein>
<organism evidence="1 3">
    <name type="scientific">Sistotremastrum suecicum HHB10207 ss-3</name>
    <dbReference type="NCBI Taxonomy" id="1314776"/>
    <lineage>
        <taxon>Eukaryota</taxon>
        <taxon>Fungi</taxon>
        <taxon>Dikarya</taxon>
        <taxon>Basidiomycota</taxon>
        <taxon>Agaricomycotina</taxon>
        <taxon>Agaricomycetes</taxon>
        <taxon>Sistotremastrales</taxon>
        <taxon>Sistotremastraceae</taxon>
        <taxon>Sistotremastrum</taxon>
    </lineage>
</organism>